<dbReference type="AlphaFoldDB" id="A0A370Q0M2"/>
<reference evidence="2 3" key="1">
    <citation type="submission" date="2018-07" db="EMBL/GenBank/DDBJ databases">
        <title>Section-level genome sequencing of Aspergillus section Nigri to investigate inter- and intra-species variation.</title>
        <authorList>
            <consortium name="DOE Joint Genome Institute"/>
            <person name="Vesth T.C."/>
            <person name="Nybo J.L."/>
            <person name="Theobald S."/>
            <person name="Frisvad J.C."/>
            <person name="Larsen T.O."/>
            <person name="Nielsen K.F."/>
            <person name="Hoof J.B."/>
            <person name="Brandl J."/>
            <person name="Salamov A."/>
            <person name="Riley R."/>
            <person name="Gladden J.M."/>
            <person name="Phatale P."/>
            <person name="Nielsen M.T."/>
            <person name="Lyhne E.K."/>
            <person name="Kogle M.E."/>
            <person name="Strasser K."/>
            <person name="McDonnell E."/>
            <person name="Barry K."/>
            <person name="Clum A."/>
            <person name="Chen C."/>
            <person name="Nolan M."/>
            <person name="Sandor L."/>
            <person name="Kuo A."/>
            <person name="Lipzen A."/>
            <person name="Hainaut M."/>
            <person name="Drula E."/>
            <person name="Tsang A."/>
            <person name="Magnuson J.K."/>
            <person name="Henrissat B."/>
            <person name="Wiebenga A."/>
            <person name="Simmons B.A."/>
            <person name="Makela M.R."/>
            <person name="De vries R.P."/>
            <person name="Grigoriev I.V."/>
            <person name="Mortensen U.H."/>
            <person name="Baker S.E."/>
            <person name="Andersen M.R."/>
        </authorList>
    </citation>
    <scope>NUCLEOTIDE SEQUENCE [LARGE SCALE GENOMIC DNA]</scope>
    <source>
        <strain evidence="2 3">ATCC 13157</strain>
    </source>
</reference>
<feature type="compositionally biased region" description="Basic and acidic residues" evidence="1">
    <location>
        <begin position="94"/>
        <end position="120"/>
    </location>
</feature>
<evidence type="ECO:0000256" key="1">
    <source>
        <dbReference type="SAM" id="MobiDB-lite"/>
    </source>
</evidence>
<dbReference type="Proteomes" id="UP000254937">
    <property type="component" value="Unassembled WGS sequence"/>
</dbReference>
<evidence type="ECO:0000313" key="2">
    <source>
        <dbReference type="EMBL" id="RDK47975.1"/>
    </source>
</evidence>
<sequence length="167" mass="19260">MESVLLRLDSDRPKGELQWPSSRAGGFLAPQAIAFLPPPPQTLRGGLHRFQGSHRDYVTFAVHARQYKQMRKRLECISPLAASTFRQTNSSRSFQKEKHVSLWQRRGGEGRQRNNDDKLHASRYIPSPDQCGPRAACIRDRPWLHICRHARLALIRILHEMVEMPDC</sequence>
<accession>A0A370Q0M2</accession>
<proteinExistence type="predicted"/>
<name>A0A370Q0M2_ASPPH</name>
<feature type="region of interest" description="Disordered" evidence="1">
    <location>
        <begin position="88"/>
        <end position="125"/>
    </location>
</feature>
<evidence type="ECO:0000313" key="3">
    <source>
        <dbReference type="Proteomes" id="UP000254937"/>
    </source>
</evidence>
<gene>
    <name evidence="2" type="ORF">M752DRAFT_8325</name>
</gene>
<dbReference type="EMBL" id="KZ851844">
    <property type="protein sequence ID" value="RDK47975.1"/>
    <property type="molecule type" value="Genomic_DNA"/>
</dbReference>
<organism evidence="2 3">
    <name type="scientific">Aspergillus phoenicis ATCC 13157</name>
    <dbReference type="NCBI Taxonomy" id="1353007"/>
    <lineage>
        <taxon>Eukaryota</taxon>
        <taxon>Fungi</taxon>
        <taxon>Dikarya</taxon>
        <taxon>Ascomycota</taxon>
        <taxon>Pezizomycotina</taxon>
        <taxon>Eurotiomycetes</taxon>
        <taxon>Eurotiomycetidae</taxon>
        <taxon>Eurotiales</taxon>
        <taxon>Aspergillaceae</taxon>
        <taxon>Aspergillus</taxon>
    </lineage>
</organism>
<protein>
    <submittedName>
        <fullName evidence="2">Uncharacterized protein</fullName>
    </submittedName>
</protein>
<keyword evidence="3" id="KW-1185">Reference proteome</keyword>